<reference evidence="2" key="1">
    <citation type="journal article" date="2019" name="Int. J. Syst. Evol. Microbiol.">
        <title>The Global Catalogue of Microorganisms (GCM) 10K type strain sequencing project: providing services to taxonomists for standard genome sequencing and annotation.</title>
        <authorList>
            <consortium name="The Broad Institute Genomics Platform"/>
            <consortium name="The Broad Institute Genome Sequencing Center for Infectious Disease"/>
            <person name="Wu L."/>
            <person name="Ma J."/>
        </authorList>
    </citation>
    <scope>NUCLEOTIDE SEQUENCE [LARGE SCALE GENOMIC DNA]</scope>
    <source>
        <strain evidence="2">SYNS20</strain>
    </source>
</reference>
<dbReference type="InterPro" id="IPR043519">
    <property type="entry name" value="NT_sf"/>
</dbReference>
<comment type="caution">
    <text evidence="1">The sequence shown here is derived from an EMBL/GenBank/DDBJ whole genome shotgun (WGS) entry which is preliminary data.</text>
</comment>
<dbReference type="Proteomes" id="UP001596523">
    <property type="component" value="Unassembled WGS sequence"/>
</dbReference>
<accession>A0ABW2JEF2</accession>
<dbReference type="RefSeq" id="WP_381826912.1">
    <property type="nucleotide sequence ID" value="NZ_JBHTCF010000001.1"/>
</dbReference>
<evidence type="ECO:0000313" key="2">
    <source>
        <dbReference type="Proteomes" id="UP001596523"/>
    </source>
</evidence>
<sequence length="234" mass="25485">MEPVDAARELVAGRHPEALAVFLGGSVLTARRTALSDLDVVVLLGADAVPYRESCRFGGWPVELFVHSEDSWRGFVERETVRRRSPLLWMCSAGTLVVDRDGTGARLQAEARRRTDAGPAPVTAQEIEDGRYALSDLLDDLAGCTHPGERLYVVTEIARRTGELLLLAEGAWLGAGKWLARRADEVLPGFSERLDAVVRDALDGRPERLVALADEVLAGVGGRLWEGYRRGGVT</sequence>
<organism evidence="1 2">
    <name type="scientific">Streptomyces monticola</name>
    <dbReference type="NCBI Taxonomy" id="2666263"/>
    <lineage>
        <taxon>Bacteria</taxon>
        <taxon>Bacillati</taxon>
        <taxon>Actinomycetota</taxon>
        <taxon>Actinomycetes</taxon>
        <taxon>Kitasatosporales</taxon>
        <taxon>Streptomycetaceae</taxon>
        <taxon>Streptomyces</taxon>
    </lineage>
</organism>
<protein>
    <submittedName>
        <fullName evidence="1">Nucleotidyltransferase domain-containing protein</fullName>
    </submittedName>
</protein>
<dbReference type="Gene3D" id="3.30.460.10">
    <property type="entry name" value="Beta Polymerase, domain 2"/>
    <property type="match status" value="1"/>
</dbReference>
<gene>
    <name evidence="1" type="ORF">ACFQVC_05320</name>
</gene>
<keyword evidence="2" id="KW-1185">Reference proteome</keyword>
<proteinExistence type="predicted"/>
<dbReference type="EMBL" id="JBHTCF010000001">
    <property type="protein sequence ID" value="MFC7303637.1"/>
    <property type="molecule type" value="Genomic_DNA"/>
</dbReference>
<evidence type="ECO:0000313" key="1">
    <source>
        <dbReference type="EMBL" id="MFC7303637.1"/>
    </source>
</evidence>
<dbReference type="SUPFAM" id="SSF81301">
    <property type="entry name" value="Nucleotidyltransferase"/>
    <property type="match status" value="1"/>
</dbReference>
<name>A0ABW2JEF2_9ACTN</name>
<dbReference type="CDD" id="cd05403">
    <property type="entry name" value="NT_KNTase_like"/>
    <property type="match status" value="1"/>
</dbReference>